<evidence type="ECO:0000256" key="7">
    <source>
        <dbReference type="ARBA" id="ARBA00022989"/>
    </source>
</evidence>
<dbReference type="Pfam" id="PF00560">
    <property type="entry name" value="LRR_1"/>
    <property type="match status" value="6"/>
</dbReference>
<dbReference type="InterPro" id="IPR003591">
    <property type="entry name" value="Leu-rich_rpt_typical-subtyp"/>
</dbReference>
<keyword evidence="5 11" id="KW-0732">Signal</keyword>
<evidence type="ECO:0000256" key="10">
    <source>
        <dbReference type="SAM" id="Phobius"/>
    </source>
</evidence>
<keyword evidence="8 10" id="KW-0472">Membrane</keyword>
<dbReference type="GO" id="GO:0004672">
    <property type="term" value="F:protein kinase activity"/>
    <property type="evidence" value="ECO:0007669"/>
    <property type="project" value="InterPro"/>
</dbReference>
<keyword evidence="7 10" id="KW-1133">Transmembrane helix</keyword>
<evidence type="ECO:0000256" key="2">
    <source>
        <dbReference type="ARBA" id="ARBA00009592"/>
    </source>
</evidence>
<dbReference type="Pfam" id="PF00069">
    <property type="entry name" value="Pkinase"/>
    <property type="match status" value="1"/>
</dbReference>
<dbReference type="Proteomes" id="UP000197138">
    <property type="component" value="Unassembled WGS sequence"/>
</dbReference>
<feature type="chain" id="PRO_5012420015" description="Protein kinase domain-containing protein" evidence="11">
    <location>
        <begin position="24"/>
        <end position="957"/>
    </location>
</feature>
<dbReference type="Pfam" id="PF13855">
    <property type="entry name" value="LRR_8"/>
    <property type="match status" value="1"/>
</dbReference>
<protein>
    <recommendedName>
        <fullName evidence="12">Protein kinase domain-containing protein</fullName>
    </recommendedName>
</protein>
<reference evidence="14" key="1">
    <citation type="journal article" date="2017" name="Plant J.">
        <title>The pomegranate (Punica granatum L.) genome and the genomics of punicalagin biosynthesis.</title>
        <authorList>
            <person name="Qin G."/>
            <person name="Xu C."/>
            <person name="Ming R."/>
            <person name="Tang H."/>
            <person name="Guyot R."/>
            <person name="Kramer E.M."/>
            <person name="Hu Y."/>
            <person name="Yi X."/>
            <person name="Qi Y."/>
            <person name="Xu X."/>
            <person name="Gao Z."/>
            <person name="Pan H."/>
            <person name="Jian J."/>
            <person name="Tian Y."/>
            <person name="Yue Z."/>
            <person name="Xu Y."/>
        </authorList>
    </citation>
    <scope>NUCLEOTIDE SEQUENCE [LARGE SCALE GENOMIC DNA]</scope>
    <source>
        <strain evidence="14">cv. Dabenzi</strain>
    </source>
</reference>
<dbReference type="InterPro" id="IPR053211">
    <property type="entry name" value="DNA_repair-toleration"/>
</dbReference>
<dbReference type="FunFam" id="3.80.10.10:FF:000896">
    <property type="entry name" value="Leucine-rich repeat receptor-like protein kinase"/>
    <property type="match status" value="1"/>
</dbReference>
<name>A0A218WJ65_PUNGR</name>
<dbReference type="InterPro" id="IPR032675">
    <property type="entry name" value="LRR_dom_sf"/>
</dbReference>
<proteinExistence type="inferred from homology"/>
<evidence type="ECO:0000256" key="4">
    <source>
        <dbReference type="ARBA" id="ARBA00022692"/>
    </source>
</evidence>
<evidence type="ECO:0000259" key="12">
    <source>
        <dbReference type="PROSITE" id="PS50011"/>
    </source>
</evidence>
<comment type="caution">
    <text evidence="13">The sequence shown here is derived from an EMBL/GenBank/DDBJ whole genome shotgun (WGS) entry which is preliminary data.</text>
</comment>
<evidence type="ECO:0000256" key="3">
    <source>
        <dbReference type="ARBA" id="ARBA00022614"/>
    </source>
</evidence>
<dbReference type="SUPFAM" id="SSF56112">
    <property type="entry name" value="Protein kinase-like (PK-like)"/>
    <property type="match status" value="1"/>
</dbReference>
<dbReference type="GO" id="GO:0016020">
    <property type="term" value="C:membrane"/>
    <property type="evidence" value="ECO:0007669"/>
    <property type="project" value="UniProtKB-SubCell"/>
</dbReference>
<keyword evidence="4 10" id="KW-0812">Transmembrane</keyword>
<keyword evidence="9" id="KW-0325">Glycoprotein</keyword>
<dbReference type="GO" id="GO:0005524">
    <property type="term" value="F:ATP binding"/>
    <property type="evidence" value="ECO:0007669"/>
    <property type="project" value="InterPro"/>
</dbReference>
<dbReference type="Gene3D" id="1.10.510.10">
    <property type="entry name" value="Transferase(Phosphotransferase) domain 1"/>
    <property type="match status" value="1"/>
</dbReference>
<evidence type="ECO:0000313" key="13">
    <source>
        <dbReference type="EMBL" id="OWM72845.1"/>
    </source>
</evidence>
<feature type="domain" description="Protein kinase" evidence="12">
    <location>
        <begin position="658"/>
        <end position="955"/>
    </location>
</feature>
<dbReference type="Pfam" id="PF08263">
    <property type="entry name" value="LRRNT_2"/>
    <property type="match status" value="1"/>
</dbReference>
<dbReference type="FunFam" id="3.80.10.10:FF:000275">
    <property type="entry name" value="Leucine-rich repeat receptor-like protein kinase"/>
    <property type="match status" value="1"/>
</dbReference>
<gene>
    <name evidence="13" type="ORF">CDL15_Pgr021151</name>
</gene>
<accession>A0A218WJ65</accession>
<keyword evidence="6" id="KW-0677">Repeat</keyword>
<feature type="transmembrane region" description="Helical" evidence="10">
    <location>
        <begin position="647"/>
        <end position="672"/>
    </location>
</feature>
<evidence type="ECO:0000256" key="8">
    <source>
        <dbReference type="ARBA" id="ARBA00023136"/>
    </source>
</evidence>
<sequence>MELPYSLFLSFLLLFICSTSVSPSSSTTDIFTEALLNLKSELTDPQNTLEDWSISPEPDPSQPAIQSCSWPGITCNGNKTSVISIDLSGRILSGSLSGEKLAVFQDLQHLNLSYNSFSGALPVEIFNLTELRTLDISRNNFSREFPGDISLAGMKNLVLIDAFSNSFSGPLPRNLPQVETLEVLNLAGSYFSGGIPPVYGSFRSIKFIHLAGNFLSGEIPPELGNLQTLTHMEIGYNSYEGGIPQQFGNLSAITYLDIADANLSGPIPKVLSNLTKLESLFLFKNQLVGLIPWELGRVVSLTDLDLSDNLISGPVPESFSGLKNLRLLSLFYNSMNGTVPDSVAELPSLETLLIWNNLFSGPLPKDLGKNLKLEWVDVSTNYLVGPIPAKICSGGGLLKLIMFSNNFTGTLSPLVSDCASLVRLRLEDNSFSGEIPLNFTLISDISYIDLSRNNFMGPIPSDISRAANLQYFNVSGNRGIGGTIPTGIWSMQSLKNFSMSGCNVSGEIPAFGSCESVSVIELNDNALSGSLPESISSCRELEWVDFSRNHLTGQIPKGIARLPALSALDLSRNNFTGPIPREFRDSLRLRQFNISFNDVSGPIPSSKVFKSMDQSSFLGNERLCGAPLRPCPGSIGILGSKGTKGKLISVLLLCLGLVVLTALLALGIFHFIKGSRKGHWKMVSFDGLPRFTPNDIMRSFEVSEPIPTPQGPVSKAVLPTGITVSVKKLEWDSKRMEILSGFITRMGEARHPNLTRLLGFCHNREVAYLLYDHLPNGNLGERIGAKRDWREKRRVINGIARGLCYLHNECFPPIPHGDLKSNIVVFDENMEPRLTEFGFRYLARFNSGSSQIRTTEKGPGEFSGAIKEQLEMDVYNFGEIIIEVLTNGRLASAGDSIHNKPKEVLLREICSENAGSIQEEVQLVLEVALLCTERPASDRPTARDALKLLSEHKSLRK</sequence>
<dbReference type="GO" id="GO:0009791">
    <property type="term" value="P:post-embryonic development"/>
    <property type="evidence" value="ECO:0007669"/>
    <property type="project" value="UniProtKB-ARBA"/>
</dbReference>
<dbReference type="SUPFAM" id="SSF52058">
    <property type="entry name" value="L domain-like"/>
    <property type="match status" value="1"/>
</dbReference>
<comment type="similarity">
    <text evidence="2">Belongs to the RLP family.</text>
</comment>
<evidence type="ECO:0000313" key="14">
    <source>
        <dbReference type="Proteomes" id="UP000197138"/>
    </source>
</evidence>
<dbReference type="SUPFAM" id="SSF52047">
    <property type="entry name" value="RNI-like"/>
    <property type="match status" value="1"/>
</dbReference>
<evidence type="ECO:0000256" key="11">
    <source>
        <dbReference type="SAM" id="SignalP"/>
    </source>
</evidence>
<feature type="signal peptide" evidence="11">
    <location>
        <begin position="1"/>
        <end position="23"/>
    </location>
</feature>
<dbReference type="PANTHER" id="PTHR48060">
    <property type="entry name" value="DNA DAMAGE-REPAIR/TOLERATION PROTEIN DRT100"/>
    <property type="match status" value="1"/>
</dbReference>
<dbReference type="PROSITE" id="PS50011">
    <property type="entry name" value="PROTEIN_KINASE_DOM"/>
    <property type="match status" value="1"/>
</dbReference>
<dbReference type="InterPro" id="IPR013210">
    <property type="entry name" value="LRR_N_plant-typ"/>
</dbReference>
<evidence type="ECO:0000256" key="5">
    <source>
        <dbReference type="ARBA" id="ARBA00022729"/>
    </source>
</evidence>
<dbReference type="InterPro" id="IPR011009">
    <property type="entry name" value="Kinase-like_dom_sf"/>
</dbReference>
<dbReference type="Gene3D" id="3.80.10.10">
    <property type="entry name" value="Ribonuclease Inhibitor"/>
    <property type="match status" value="3"/>
</dbReference>
<organism evidence="13 14">
    <name type="scientific">Punica granatum</name>
    <name type="common">Pomegranate</name>
    <dbReference type="NCBI Taxonomy" id="22663"/>
    <lineage>
        <taxon>Eukaryota</taxon>
        <taxon>Viridiplantae</taxon>
        <taxon>Streptophyta</taxon>
        <taxon>Embryophyta</taxon>
        <taxon>Tracheophyta</taxon>
        <taxon>Spermatophyta</taxon>
        <taxon>Magnoliopsida</taxon>
        <taxon>eudicotyledons</taxon>
        <taxon>Gunneridae</taxon>
        <taxon>Pentapetalae</taxon>
        <taxon>rosids</taxon>
        <taxon>malvids</taxon>
        <taxon>Myrtales</taxon>
        <taxon>Lythraceae</taxon>
        <taxon>Punica</taxon>
    </lineage>
</organism>
<evidence type="ECO:0000256" key="6">
    <source>
        <dbReference type="ARBA" id="ARBA00022737"/>
    </source>
</evidence>
<keyword evidence="3" id="KW-0433">Leucine-rich repeat</keyword>
<comment type="subcellular location">
    <subcellularLocation>
        <location evidence="1">Membrane</location>
        <topology evidence="1">Single-pass type I membrane protein</topology>
    </subcellularLocation>
</comment>
<dbReference type="InterPro" id="IPR000719">
    <property type="entry name" value="Prot_kinase_dom"/>
</dbReference>
<dbReference type="InterPro" id="IPR001611">
    <property type="entry name" value="Leu-rich_rpt"/>
</dbReference>
<dbReference type="PANTHER" id="PTHR48060:SF24">
    <property type="entry name" value="NON-SPECIFIC SERINE_THREONINE PROTEIN KINASE"/>
    <property type="match status" value="1"/>
</dbReference>
<evidence type="ECO:0000256" key="9">
    <source>
        <dbReference type="ARBA" id="ARBA00023180"/>
    </source>
</evidence>
<evidence type="ECO:0000256" key="1">
    <source>
        <dbReference type="ARBA" id="ARBA00004479"/>
    </source>
</evidence>
<dbReference type="FunFam" id="3.80.10.10:FF:000233">
    <property type="entry name" value="Leucine-rich repeat receptor-like protein kinase TDR"/>
    <property type="match status" value="1"/>
</dbReference>
<dbReference type="EMBL" id="MTKT01003978">
    <property type="protein sequence ID" value="OWM72845.1"/>
    <property type="molecule type" value="Genomic_DNA"/>
</dbReference>
<dbReference type="SMART" id="SM00369">
    <property type="entry name" value="LRR_TYP"/>
    <property type="match status" value="5"/>
</dbReference>
<dbReference type="Gene3D" id="3.30.200.20">
    <property type="entry name" value="Phosphorylase Kinase, domain 1"/>
    <property type="match status" value="1"/>
</dbReference>
<dbReference type="AlphaFoldDB" id="A0A218WJ65"/>